<keyword evidence="4" id="KW-1185">Reference proteome</keyword>
<feature type="region of interest" description="Disordered" evidence="2">
    <location>
        <begin position="133"/>
        <end position="216"/>
    </location>
</feature>
<evidence type="ECO:0000256" key="2">
    <source>
        <dbReference type="SAM" id="MobiDB-lite"/>
    </source>
</evidence>
<feature type="compositionally biased region" description="Basic and acidic residues" evidence="2">
    <location>
        <begin position="176"/>
        <end position="192"/>
    </location>
</feature>
<feature type="coiled-coil region" evidence="1">
    <location>
        <begin position="235"/>
        <end position="269"/>
    </location>
</feature>
<dbReference type="OrthoDB" id="8816800at2759"/>
<evidence type="ECO:0000313" key="5">
    <source>
        <dbReference type="RefSeq" id="XP_026096676.1"/>
    </source>
</evidence>
<keyword evidence="1" id="KW-0175">Coiled coil</keyword>
<dbReference type="PANTHER" id="PTHR23098:SF23">
    <property type="entry name" value="MYB-RELATED TRANSCRIPTION FACTOR, PARTNER OF PROFILIN-LIKE ISOFORM X2-RELATED"/>
    <property type="match status" value="1"/>
</dbReference>
<evidence type="ECO:0000313" key="4">
    <source>
        <dbReference type="Proteomes" id="UP000515129"/>
    </source>
</evidence>
<dbReference type="InterPro" id="IPR028002">
    <property type="entry name" value="Myb_DNA-bind_5"/>
</dbReference>
<evidence type="ECO:0000256" key="1">
    <source>
        <dbReference type="SAM" id="Coils"/>
    </source>
</evidence>
<organism evidence="4 5">
    <name type="scientific">Carassius auratus</name>
    <name type="common">Goldfish</name>
    <dbReference type="NCBI Taxonomy" id="7957"/>
    <lineage>
        <taxon>Eukaryota</taxon>
        <taxon>Metazoa</taxon>
        <taxon>Chordata</taxon>
        <taxon>Craniata</taxon>
        <taxon>Vertebrata</taxon>
        <taxon>Euteleostomi</taxon>
        <taxon>Actinopterygii</taxon>
        <taxon>Neopterygii</taxon>
        <taxon>Teleostei</taxon>
        <taxon>Ostariophysi</taxon>
        <taxon>Cypriniformes</taxon>
        <taxon>Cyprinidae</taxon>
        <taxon>Cyprininae</taxon>
        <taxon>Carassius</taxon>
    </lineage>
</organism>
<dbReference type="Proteomes" id="UP000515129">
    <property type="component" value="Linkage group LG44F"/>
</dbReference>
<dbReference type="Pfam" id="PF13873">
    <property type="entry name" value="Myb_DNA-bind_5"/>
    <property type="match status" value="1"/>
</dbReference>
<dbReference type="GeneID" id="113068234"/>
<protein>
    <submittedName>
        <fullName evidence="5">Uncharacterized protein LOC113068234</fullName>
    </submittedName>
</protein>
<feature type="compositionally biased region" description="Polar residues" evidence="2">
    <location>
        <begin position="166"/>
        <end position="175"/>
    </location>
</feature>
<dbReference type="KEGG" id="caua:113068234"/>
<name>A0A6P6MKU9_CARAU</name>
<dbReference type="RefSeq" id="XP_026096676.1">
    <property type="nucleotide sequence ID" value="XM_026240891.1"/>
</dbReference>
<dbReference type="GO" id="GO:0005634">
    <property type="term" value="C:nucleus"/>
    <property type="evidence" value="ECO:0007669"/>
    <property type="project" value="TreeGrafter"/>
</dbReference>
<proteinExistence type="predicted"/>
<dbReference type="PANTHER" id="PTHR23098">
    <property type="entry name" value="AGAP001331-PA-RELATED"/>
    <property type="match status" value="1"/>
</dbReference>
<accession>A0A6P6MKU9</accession>
<gene>
    <name evidence="5" type="primary">LOC113068234</name>
</gene>
<sequence length="270" mass="29730">MADRVSAFNRSVQFTPAENMCLLEEYNSYKDILLGKFSGGECSNKKKCLIWKKISATVNSINPTVERSVKDVQKRYKNMVQDAKKEIFKRKYPKTGGGPQEKLKDTTEMVMNIYGGQSPMFWGISGGRESGVCGAVNTDVTGGVPSATDSSTPPPHQEEEPDSQDENTVTLSLNWDRSEAVVEEPAERREGTGDEESESASASASASATATAPGPMGCTTVFRGTTMSMVLDKQYSNLQLEEKKLLLEIEVLQLQRDKLKLELHKQSLES</sequence>
<dbReference type="AlphaFoldDB" id="A0A6P6MKU9"/>
<feature type="compositionally biased region" description="Low complexity" evidence="2">
    <location>
        <begin position="199"/>
        <end position="212"/>
    </location>
</feature>
<evidence type="ECO:0000259" key="3">
    <source>
        <dbReference type="Pfam" id="PF13873"/>
    </source>
</evidence>
<feature type="domain" description="Myb/SANT-like DNA-binding" evidence="3">
    <location>
        <begin position="10"/>
        <end position="87"/>
    </location>
</feature>
<reference evidence="5" key="1">
    <citation type="submission" date="2025-08" db="UniProtKB">
        <authorList>
            <consortium name="RefSeq"/>
        </authorList>
    </citation>
    <scope>IDENTIFICATION</scope>
    <source>
        <strain evidence="5">Wakin</strain>
        <tissue evidence="5">Muscle</tissue>
    </source>
</reference>